<feature type="region of interest" description="Disordered" evidence="1">
    <location>
        <begin position="176"/>
        <end position="206"/>
    </location>
</feature>
<evidence type="ECO:0000313" key="4">
    <source>
        <dbReference type="Proteomes" id="UP001055172"/>
    </source>
</evidence>
<protein>
    <recommendedName>
        <fullName evidence="2">DUF3638 domain-containing protein</fullName>
    </recommendedName>
</protein>
<evidence type="ECO:0000256" key="1">
    <source>
        <dbReference type="SAM" id="MobiDB-lite"/>
    </source>
</evidence>
<dbReference type="AlphaFoldDB" id="A0AA37GXY2"/>
<comment type="caution">
    <text evidence="3">The sequence shown here is derived from an EMBL/GenBank/DDBJ whole genome shotgun (WGS) entry which is preliminary data.</text>
</comment>
<name>A0AA37GXY2_9PEZI</name>
<keyword evidence="4" id="KW-1185">Reference proteome</keyword>
<dbReference type="Proteomes" id="UP001055172">
    <property type="component" value="Unassembled WGS sequence"/>
</dbReference>
<proteinExistence type="predicted"/>
<accession>A0AA37GXY2</accession>
<reference evidence="3 4" key="1">
    <citation type="submission" date="2021-07" db="EMBL/GenBank/DDBJ databases">
        <title>Genome data of Colletotrichum spaethianum.</title>
        <authorList>
            <person name="Utami Y.D."/>
            <person name="Hiruma K."/>
        </authorList>
    </citation>
    <scope>NUCLEOTIDE SEQUENCE [LARGE SCALE GENOMIC DNA]</scope>
    <source>
        <strain evidence="3 4">MAFF 242679</strain>
    </source>
</reference>
<feature type="domain" description="DUF3638" evidence="2">
    <location>
        <begin position="146"/>
        <end position="186"/>
    </location>
</feature>
<sequence length="206" mass="23583">MNNVYEKRYINDLHASLEALQGADTASDHIQVSGTGMRDELVLYLQECKKRVEWYYDAMIKAILGPEAGLECFSSELPDIYSRPRLSPTLILQRLNKDHLRSTPDEWKRCITEYATAITQLQRAERMLAHWDDPAMLSNELRNPGHSNWQPQDHPDTLLLEVESGIMVREVQENVAKQMREPPSAKVSSHSYCRRQTAVETDAADA</sequence>
<evidence type="ECO:0000313" key="3">
    <source>
        <dbReference type="EMBL" id="GJC88088.1"/>
    </source>
</evidence>
<dbReference type="Pfam" id="PF12340">
    <property type="entry name" value="DUF3638"/>
    <property type="match status" value="1"/>
</dbReference>
<dbReference type="EMBL" id="BPPX01000030">
    <property type="protein sequence ID" value="GJC88088.1"/>
    <property type="molecule type" value="Genomic_DNA"/>
</dbReference>
<dbReference type="InterPro" id="IPR022099">
    <property type="entry name" value="DUF3638"/>
</dbReference>
<evidence type="ECO:0000259" key="2">
    <source>
        <dbReference type="Pfam" id="PF12340"/>
    </source>
</evidence>
<gene>
    <name evidence="3" type="ORF">ColLi_10926</name>
</gene>
<organism evidence="3 4">
    <name type="scientific">Colletotrichum liriopes</name>
    <dbReference type="NCBI Taxonomy" id="708192"/>
    <lineage>
        <taxon>Eukaryota</taxon>
        <taxon>Fungi</taxon>
        <taxon>Dikarya</taxon>
        <taxon>Ascomycota</taxon>
        <taxon>Pezizomycotina</taxon>
        <taxon>Sordariomycetes</taxon>
        <taxon>Hypocreomycetidae</taxon>
        <taxon>Glomerellales</taxon>
        <taxon>Glomerellaceae</taxon>
        <taxon>Colletotrichum</taxon>
        <taxon>Colletotrichum spaethianum species complex</taxon>
    </lineage>
</organism>